<dbReference type="Gene3D" id="3.40.50.1000">
    <property type="entry name" value="HAD superfamily/HAD-like"/>
    <property type="match status" value="1"/>
</dbReference>
<organism evidence="1 2">
    <name type="scientific">Piscirickettsia salmonis</name>
    <dbReference type="NCBI Taxonomy" id="1238"/>
    <lineage>
        <taxon>Bacteria</taxon>
        <taxon>Pseudomonadati</taxon>
        <taxon>Pseudomonadota</taxon>
        <taxon>Gammaproteobacteria</taxon>
        <taxon>Thiotrichales</taxon>
        <taxon>Piscirickettsiaceae</taxon>
        <taxon>Piscirickettsia</taxon>
    </lineage>
</organism>
<proteinExistence type="predicted"/>
<evidence type="ECO:0000313" key="1">
    <source>
        <dbReference type="EMBL" id="ALB24069.1"/>
    </source>
</evidence>
<protein>
    <submittedName>
        <fullName evidence="1">PGP phosphatase family protein</fullName>
    </submittedName>
</protein>
<dbReference type="OrthoDB" id="5605017at2"/>
<reference evidence="1 2" key="1">
    <citation type="journal article" date="2014" name="Genome Announc.">
        <title>Comparative Genome Analysis of Two Isolates of the Fish Pathogen Piscirickettsia salmonis from Different Hosts Reveals Major Differences in Virulence-Associated Secretion Systems.</title>
        <authorList>
            <person name="Bohle H."/>
            <person name="Henriquez P."/>
            <person name="Grothusen H."/>
            <person name="Navas E."/>
            <person name="Sandoval A."/>
            <person name="Bustamante F."/>
            <person name="Bustos P."/>
            <person name="Mancilla M."/>
        </authorList>
    </citation>
    <scope>NUCLEOTIDE SEQUENCE [LARGE SCALE GENOMIC DNA]</scope>
    <source>
        <strain evidence="2">B1-32597</strain>
    </source>
</reference>
<dbReference type="RefSeq" id="WP_017378083.1">
    <property type="nucleotide sequence ID" value="NZ_CP012508.1"/>
</dbReference>
<dbReference type="Pfam" id="PF00702">
    <property type="entry name" value="Hydrolase"/>
    <property type="match status" value="1"/>
</dbReference>
<dbReference type="InterPro" id="IPR023214">
    <property type="entry name" value="HAD_sf"/>
</dbReference>
<name>A0A1L6TF37_PISSA</name>
<dbReference type="SUPFAM" id="SSF56784">
    <property type="entry name" value="HAD-like"/>
    <property type="match status" value="1"/>
</dbReference>
<dbReference type="AlphaFoldDB" id="A0A1L6TF37"/>
<sequence length="192" mass="21855">MRYLGAVVGMWVHRRWLKKCLVQHHVSRVTQLSAGQLHAKNVKVLALDYDGVLVSHGRTELTAEYQHWLASLINEFKGEVCILSNKPEMVRELYLQKKFPSVGFIADVEKKPSPQGLLHIAAHYGVQPEEILLVDDRLLCGMLAVARAKAQGVYIDKPLTEFSSAFLCESFFASLRVWERWSVRLLTLFYGS</sequence>
<accession>A0A1L6TF37</accession>
<dbReference type="EMBL" id="CP012508">
    <property type="protein sequence ID" value="ALB24069.1"/>
    <property type="molecule type" value="Genomic_DNA"/>
</dbReference>
<dbReference type="Proteomes" id="UP000029558">
    <property type="component" value="Chromosome"/>
</dbReference>
<dbReference type="InterPro" id="IPR036412">
    <property type="entry name" value="HAD-like_sf"/>
</dbReference>
<gene>
    <name evidence="1" type="ORF">KU39_2894</name>
</gene>
<evidence type="ECO:0000313" key="2">
    <source>
        <dbReference type="Proteomes" id="UP000029558"/>
    </source>
</evidence>